<dbReference type="EMBL" id="AVOT02031580">
    <property type="protein sequence ID" value="MBW0525143.1"/>
    <property type="molecule type" value="Genomic_DNA"/>
</dbReference>
<dbReference type="Proteomes" id="UP000765509">
    <property type="component" value="Unassembled WGS sequence"/>
</dbReference>
<dbReference type="AlphaFoldDB" id="A0A9Q3I216"/>
<gene>
    <name evidence="1" type="ORF">O181_064858</name>
</gene>
<comment type="caution">
    <text evidence="1">The sequence shown here is derived from an EMBL/GenBank/DDBJ whole genome shotgun (WGS) entry which is preliminary data.</text>
</comment>
<accession>A0A9Q3I216</accession>
<organism evidence="1 2">
    <name type="scientific">Austropuccinia psidii MF-1</name>
    <dbReference type="NCBI Taxonomy" id="1389203"/>
    <lineage>
        <taxon>Eukaryota</taxon>
        <taxon>Fungi</taxon>
        <taxon>Dikarya</taxon>
        <taxon>Basidiomycota</taxon>
        <taxon>Pucciniomycotina</taxon>
        <taxon>Pucciniomycetes</taxon>
        <taxon>Pucciniales</taxon>
        <taxon>Sphaerophragmiaceae</taxon>
        <taxon>Austropuccinia</taxon>
    </lineage>
</organism>
<name>A0A9Q3I216_9BASI</name>
<reference evidence="1" key="1">
    <citation type="submission" date="2021-03" db="EMBL/GenBank/DDBJ databases">
        <title>Draft genome sequence of rust myrtle Austropuccinia psidii MF-1, a brazilian biotype.</title>
        <authorList>
            <person name="Quecine M.C."/>
            <person name="Pachon D.M.R."/>
            <person name="Bonatelli M.L."/>
            <person name="Correr F.H."/>
            <person name="Franceschini L.M."/>
            <person name="Leite T.F."/>
            <person name="Margarido G.R.A."/>
            <person name="Almeida C.A."/>
            <person name="Ferrarezi J.A."/>
            <person name="Labate C.A."/>
        </authorList>
    </citation>
    <scope>NUCLEOTIDE SEQUENCE</scope>
    <source>
        <strain evidence="1">MF-1</strain>
    </source>
</reference>
<proteinExistence type="predicted"/>
<keyword evidence="2" id="KW-1185">Reference proteome</keyword>
<evidence type="ECO:0000313" key="2">
    <source>
        <dbReference type="Proteomes" id="UP000765509"/>
    </source>
</evidence>
<sequence>MNSSTSNFFDNNAAAMIDHWFEKNVSVTEFPDSPPSLKSTTPLHTPADWNVSSYFPSPPALESTTTFDTLSDWHGSSYFPSHPALYRTDGDECSPQYIAQ</sequence>
<evidence type="ECO:0000313" key="1">
    <source>
        <dbReference type="EMBL" id="MBW0525143.1"/>
    </source>
</evidence>
<protein>
    <submittedName>
        <fullName evidence="1">Uncharacterized protein</fullName>
    </submittedName>
</protein>